<feature type="region of interest" description="Disordered" evidence="1">
    <location>
        <begin position="73"/>
        <end position="92"/>
    </location>
</feature>
<evidence type="ECO:0000313" key="6">
    <source>
        <dbReference type="Proteomes" id="UP000076720"/>
    </source>
</evidence>
<keyword evidence="2" id="KW-0812">Transmembrane</keyword>
<dbReference type="EMBL" id="CP012949">
    <property type="protein sequence ID" value="ANB10875.1"/>
    <property type="molecule type" value="Genomic_DNA"/>
</dbReference>
<evidence type="ECO:0000313" key="4">
    <source>
        <dbReference type="EMBL" id="ANB10875.1"/>
    </source>
</evidence>
<evidence type="ECO:0000313" key="3">
    <source>
        <dbReference type="EMBL" id="ANB03965.1"/>
    </source>
</evidence>
<evidence type="ECO:0000256" key="1">
    <source>
        <dbReference type="SAM" id="MobiDB-lite"/>
    </source>
</evidence>
<feature type="transmembrane region" description="Helical" evidence="2">
    <location>
        <begin position="50"/>
        <end position="68"/>
    </location>
</feature>
<keyword evidence="6" id="KW-1185">Reference proteome</keyword>
<evidence type="ECO:0000256" key="2">
    <source>
        <dbReference type="SAM" id="Phobius"/>
    </source>
</evidence>
<sequence>MLSALSPSTVLGVPGSLALLAAVVLVPILLLVAAVAWVALRRVDRADLPVALLGLAHVISALCGLLPWGRPTPPPALPQPAADDPEPPAAAPTVVLVRPEPTTPAVVRSAE</sequence>
<organism evidence="5">
    <name type="scientific">Streptomyces ambofaciens</name>
    <dbReference type="NCBI Taxonomy" id="1889"/>
    <lineage>
        <taxon>Bacteria</taxon>
        <taxon>Bacillati</taxon>
        <taxon>Actinomycetota</taxon>
        <taxon>Actinomycetes</taxon>
        <taxon>Kitasatosporales</taxon>
        <taxon>Streptomycetaceae</taxon>
        <taxon>Streptomyces</taxon>
    </lineage>
</organism>
<keyword evidence="2" id="KW-1133">Transmembrane helix</keyword>
<dbReference type="EMBL" id="AM279694">
    <property type="protein sequence ID" value="CAK50845.1"/>
    <property type="molecule type" value="Genomic_DNA"/>
</dbReference>
<name>Q0JWS3_STRAM</name>
<dbReference type="EMBL" id="AM279695">
    <property type="protein sequence ID" value="CAK51083.1"/>
    <property type="molecule type" value="Genomic_DNA"/>
</dbReference>
<dbReference type="PATRIC" id="fig|1889.10.peg.2"/>
<accession>Q0JWS3</accession>
<dbReference type="AlphaFoldDB" id="Q0JWS3"/>
<evidence type="ECO:0000313" key="5">
    <source>
        <dbReference type="EMBL" id="CAK51083.1"/>
    </source>
</evidence>
<dbReference type="EMBL" id="CP012949">
    <property type="protein sequence ID" value="ANB03965.1"/>
    <property type="molecule type" value="Genomic_DNA"/>
</dbReference>
<reference evidence="6" key="2">
    <citation type="submission" date="2015-10" db="EMBL/GenBank/DDBJ databases">
        <title>Complete genome sequence of Streptomyces ambofaciens DSM 40697.</title>
        <authorList>
            <person name="Thibessard A."/>
            <person name="Leblond P."/>
        </authorList>
    </citation>
    <scope>NUCLEOTIDE SEQUENCE [LARGE SCALE GENOMIC DNA]</scope>
    <source>
        <strain evidence="6">DSM 40697</strain>
    </source>
</reference>
<protein>
    <submittedName>
        <fullName evidence="5">Uncharacterized protein</fullName>
    </submittedName>
</protein>
<keyword evidence="2" id="KW-0472">Membrane</keyword>
<reference evidence="3 6" key="3">
    <citation type="journal article" date="2016" name="Genome Announc.">
        <title>Complete Genome Sequence of Streptomyces ambofaciens DSM 40697, a Paradigm for Genome Plasticity Studies.</title>
        <authorList>
            <person name="Thibessard A."/>
            <person name="Leblond P."/>
        </authorList>
    </citation>
    <scope>NUCLEOTIDE SEQUENCE [LARGE SCALE GENOMIC DNA]</scope>
    <source>
        <strain evidence="3 6">DSM 40697</strain>
    </source>
</reference>
<dbReference type="Proteomes" id="UP000076720">
    <property type="component" value="Chromosome"/>
</dbReference>
<feature type="transmembrane region" description="Helical" evidence="2">
    <location>
        <begin position="17"/>
        <end position="38"/>
    </location>
</feature>
<proteinExistence type="predicted"/>
<reference evidence="5" key="1">
    <citation type="journal article" date="2006" name="J. Bacteriol.">
        <title>Intraspecific variability of the terminal inverted repeats of the linear chromosome of Streptomyces ambofaciens.</title>
        <authorList>
            <person name="Choulet F."/>
            <person name="Gallois A."/>
            <person name="Aigle B."/>
            <person name="Mangenot S."/>
            <person name="Gerbaud C."/>
            <person name="Truong C."/>
            <person name="Francou F.X."/>
            <person name="Borges F."/>
            <person name="Fourrier C."/>
            <person name="Guerineau M."/>
            <person name="Decaris B."/>
            <person name="Barbe V."/>
            <person name="Pernodet J.L."/>
            <person name="Leblond P."/>
        </authorList>
    </citation>
    <scope>NUCLEOTIDE SEQUENCE</scope>
    <source>
        <strain evidence="5">DSM40697</strain>
    </source>
</reference>
<gene>
    <name evidence="5" type="ORF">DSMT0001</name>
    <name evidence="3" type="ORF">SAM40697_0001</name>
    <name evidence="4" type="ORF">SAM40697_6924</name>
</gene>
<dbReference type="RefSeq" id="WP_063480775.1">
    <property type="nucleotide sequence ID" value="NZ_CP012949.1"/>
</dbReference>